<evidence type="ECO:0000313" key="3">
    <source>
        <dbReference type="Proteomes" id="UP000218554"/>
    </source>
</evidence>
<protein>
    <submittedName>
        <fullName evidence="2">Uncharacterized protein</fullName>
    </submittedName>
</protein>
<evidence type="ECO:0000256" key="1">
    <source>
        <dbReference type="SAM" id="SignalP"/>
    </source>
</evidence>
<organism evidence="2 3">
    <name type="scientific">Metapseudomonas furukawaii</name>
    <name type="common">Pseudomonas furukawaii</name>
    <dbReference type="NCBI Taxonomy" id="1149133"/>
    <lineage>
        <taxon>Bacteria</taxon>
        <taxon>Pseudomonadati</taxon>
        <taxon>Pseudomonadota</taxon>
        <taxon>Gammaproteobacteria</taxon>
        <taxon>Pseudomonadales</taxon>
        <taxon>Pseudomonadaceae</taxon>
        <taxon>Metapseudomonas</taxon>
    </lineage>
</organism>
<evidence type="ECO:0000313" key="2">
    <source>
        <dbReference type="EMBL" id="BAU72365.1"/>
    </source>
</evidence>
<reference evidence="2 3" key="2">
    <citation type="journal article" date="2017" name="Int. J. Syst. Evol. Microbiol.">
        <title>Pseudomonas furukawaii sp. nov., a polychlorinated biphenyl-degrading bacterium isolated from biphenyl-contaminated soil in Japan.</title>
        <authorList>
            <person name="Kimura N."/>
            <person name="Watanabe T."/>
            <person name="Suenaga H."/>
            <person name="Fujihara H."/>
            <person name="Futagami T."/>
            <person name="Goto M."/>
            <person name="Hanada S."/>
            <person name="Hirose J."/>
        </authorList>
    </citation>
    <scope>NUCLEOTIDE SEQUENCE [LARGE SCALE GENOMIC DNA]</scope>
    <source>
        <strain evidence="3">DSM 10086 / NBRC 110670 / KF707</strain>
    </source>
</reference>
<reference evidence="3" key="1">
    <citation type="submission" date="2015-05" db="EMBL/GenBank/DDBJ databases">
        <title>Draft genome sequencing of a biphenyl-degrading bacterium, Pseudomonas balearica KF707 (=NBRC110670).</title>
        <authorList>
            <person name="Kimura N."/>
            <person name="Hirose J."/>
            <person name="Watanabe T."/>
            <person name="Suenaga H."/>
            <person name="Fujihara H."/>
            <person name="Noguchi M."/>
            <person name="Hashimoto M."/>
            <person name="Shimodaira J."/>
            <person name="Tsuchikane K."/>
            <person name="Hosoyama A."/>
            <person name="Yamazoe A."/>
            <person name="Fujita N."/>
            <person name="Furukawa K."/>
        </authorList>
    </citation>
    <scope>NUCLEOTIDE SEQUENCE [LARGE SCALE GENOMIC DNA]</scope>
    <source>
        <strain evidence="3">DSM 10086 / NBRC 110670 / KF707</strain>
    </source>
</reference>
<feature type="chain" id="PRO_5042202652" evidence="1">
    <location>
        <begin position="18"/>
        <end position="88"/>
    </location>
</feature>
<dbReference type="EMBL" id="AP014862">
    <property type="protein sequence ID" value="BAU72365.1"/>
    <property type="molecule type" value="Genomic_DNA"/>
</dbReference>
<dbReference type="KEGG" id="pfuw:KF707C_6770"/>
<dbReference type="Proteomes" id="UP000218554">
    <property type="component" value="Chromosome"/>
</dbReference>
<sequence>MTRILALLLLISPVALADTTQPAHSCKQPTVPAQFKDQAEADRFSANMDSYHGCITAFIKAQNDAIHKHRDAAQKATEEWNAFAESLK</sequence>
<dbReference type="AlphaFoldDB" id="A0AAD1BWG5"/>
<gene>
    <name evidence="2" type="ORF">KF707C_6770</name>
</gene>
<accession>A0AAD1BWG5</accession>
<name>A0AAD1BWG5_METFU</name>
<keyword evidence="3" id="KW-1185">Reference proteome</keyword>
<dbReference type="RefSeq" id="WP_004420465.1">
    <property type="nucleotide sequence ID" value="NZ_AJMR01000047.1"/>
</dbReference>
<feature type="signal peptide" evidence="1">
    <location>
        <begin position="1"/>
        <end position="17"/>
    </location>
</feature>
<keyword evidence="1" id="KW-0732">Signal</keyword>
<proteinExistence type="predicted"/>